<feature type="region of interest" description="Disordered" evidence="1">
    <location>
        <begin position="1"/>
        <end position="68"/>
    </location>
</feature>
<feature type="domain" description="DUF4218" evidence="2">
    <location>
        <begin position="377"/>
        <end position="477"/>
    </location>
</feature>
<keyword evidence="4" id="KW-1185">Reference proteome</keyword>
<evidence type="ECO:0000313" key="4">
    <source>
        <dbReference type="Proteomes" id="UP001231189"/>
    </source>
</evidence>
<evidence type="ECO:0000313" key="3">
    <source>
        <dbReference type="EMBL" id="KAK1614678.1"/>
    </source>
</evidence>
<sequence length="527" mass="59587">MQDNQARPAPSNGAHEDHVERDDYHHEEDYHHVDGDYHHEEEVGGEDHHEEEDAGGEDHHDEEEDSSATPLISALRDSHVQDLLLQETSNDRVAARERAKLSQMEKDGMTPIFPGCRPQDTRLHVTLDYLQMKTQNKWTDSSFSKNLKFWHDRLPEGNTLPSSTEEAKKVVCPLDLPHEKYHACINDCVIYRGEYKDRTTCPVCGHGRYKVGNKKWEALDIAFPRFGGDARNIRLEKSKDGPKARYDLKHFGIKKDLQAPDNDNDGDDDDDHTEGTQRLFKGAKKNAVMLPAACFTTSPEELEQFFRCLLGVKVPHGYSGNISRYLDVAKKRFTGMKSHDCHVLMTQILPVAIRGIMDEHVRDTLFGLCNFFDVITRKSIGVRQLKMLQDEIVVILCELEIYFPPAFCDICVHLLLHVVDDIRQLGPTFLHNMMPFERQNGVMKGYVHNRARPDASMAKGFLTYECISFCQNYLSTEDDEDHVGLPPGRTSAGSLGSVTARATAQSMSALSIDATTLTGLTGSRYNT</sequence>
<dbReference type="InterPro" id="IPR025452">
    <property type="entry name" value="DUF4218"/>
</dbReference>
<proteinExistence type="predicted"/>
<comment type="caution">
    <text evidence="3">The sequence shown here is derived from an EMBL/GenBank/DDBJ whole genome shotgun (WGS) entry which is preliminary data.</text>
</comment>
<feature type="compositionally biased region" description="Acidic residues" evidence="1">
    <location>
        <begin position="262"/>
        <end position="272"/>
    </location>
</feature>
<dbReference type="EMBL" id="JAUUTY010000006">
    <property type="protein sequence ID" value="KAK1614678.1"/>
    <property type="molecule type" value="Genomic_DNA"/>
</dbReference>
<protein>
    <recommendedName>
        <fullName evidence="2">DUF4218 domain-containing protein</fullName>
    </recommendedName>
</protein>
<organism evidence="3 4">
    <name type="scientific">Lolium multiflorum</name>
    <name type="common">Italian ryegrass</name>
    <name type="synonym">Lolium perenne subsp. multiflorum</name>
    <dbReference type="NCBI Taxonomy" id="4521"/>
    <lineage>
        <taxon>Eukaryota</taxon>
        <taxon>Viridiplantae</taxon>
        <taxon>Streptophyta</taxon>
        <taxon>Embryophyta</taxon>
        <taxon>Tracheophyta</taxon>
        <taxon>Spermatophyta</taxon>
        <taxon>Magnoliopsida</taxon>
        <taxon>Liliopsida</taxon>
        <taxon>Poales</taxon>
        <taxon>Poaceae</taxon>
        <taxon>BOP clade</taxon>
        <taxon>Pooideae</taxon>
        <taxon>Poodae</taxon>
        <taxon>Poeae</taxon>
        <taxon>Poeae Chloroplast Group 2 (Poeae type)</taxon>
        <taxon>Loliodinae</taxon>
        <taxon>Loliinae</taxon>
        <taxon>Lolium</taxon>
    </lineage>
</organism>
<evidence type="ECO:0000259" key="2">
    <source>
        <dbReference type="Pfam" id="PF13960"/>
    </source>
</evidence>
<reference evidence="3" key="1">
    <citation type="submission" date="2023-07" db="EMBL/GenBank/DDBJ databases">
        <title>A chromosome-level genome assembly of Lolium multiflorum.</title>
        <authorList>
            <person name="Chen Y."/>
            <person name="Copetti D."/>
            <person name="Kolliker R."/>
            <person name="Studer B."/>
        </authorList>
    </citation>
    <scope>NUCLEOTIDE SEQUENCE</scope>
    <source>
        <strain evidence="3">02402/16</strain>
        <tissue evidence="3">Leaf</tissue>
    </source>
</reference>
<gene>
    <name evidence="3" type="ORF">QYE76_020195</name>
</gene>
<feature type="compositionally biased region" description="Basic and acidic residues" evidence="1">
    <location>
        <begin position="14"/>
        <end position="48"/>
    </location>
</feature>
<accession>A0AAD8R4D3</accession>
<feature type="compositionally biased region" description="Acidic residues" evidence="1">
    <location>
        <begin position="49"/>
        <end position="66"/>
    </location>
</feature>
<feature type="region of interest" description="Disordered" evidence="1">
    <location>
        <begin position="256"/>
        <end position="275"/>
    </location>
</feature>
<dbReference type="Pfam" id="PF13960">
    <property type="entry name" value="DUF4218"/>
    <property type="match status" value="1"/>
</dbReference>
<dbReference type="PANTHER" id="PTHR48258:SF9">
    <property type="entry name" value="OS01G0348150 PROTEIN"/>
    <property type="match status" value="1"/>
</dbReference>
<dbReference type="PANTHER" id="PTHR48258">
    <property type="entry name" value="DUF4218 DOMAIN-CONTAINING PROTEIN-RELATED"/>
    <property type="match status" value="1"/>
</dbReference>
<evidence type="ECO:0000256" key="1">
    <source>
        <dbReference type="SAM" id="MobiDB-lite"/>
    </source>
</evidence>
<name>A0AAD8R4D3_LOLMU</name>
<dbReference type="AlphaFoldDB" id="A0AAD8R4D3"/>
<dbReference type="Proteomes" id="UP001231189">
    <property type="component" value="Unassembled WGS sequence"/>
</dbReference>